<dbReference type="Gene3D" id="6.10.250.3150">
    <property type="match status" value="1"/>
</dbReference>
<accession>A0A1F5F3A6</accession>
<sequence length="413" mass="45711">MKKIFFWTSIFLFPIFYFLFPHSLARAAVCGETIPTDEGSLKTYVEDCNAKLSQLSGQKQTLAQALAVLNTQIQLTTAKIAAKTAEINRLEIEITDLSGKIESLDYSLDDLTRLFMARVRESYMYHVPFPALFVAQTSGLSGVARGSEYLQKVRDHDRTLLLALEKSRLDFDQEKTAKETKQAEIEQLKSVLDREKAALAGQVAAKNKLLAETKNDEARYQQLRASAQAQLDAFTTYVSRQGGASVLSGTTQADSGWGTYYNQREDDWALRLLPGSNYTLASSGCLITSMAMVMSYYGKSVTPGNIADQPELFSFGDFRQGSWSIAGVGTTRTRIGYSRSALDDELASNPGKPVIVGIIQYGSSRPEHFFVVKAKDGDDYLINDPFPENGHNLKFTSRYPLSSIAAVDRVTVN</sequence>
<gene>
    <name evidence="3" type="ORF">A2228_00360</name>
</gene>
<proteinExistence type="predicted"/>
<dbReference type="Gene3D" id="3.90.70.10">
    <property type="entry name" value="Cysteine proteinases"/>
    <property type="match status" value="1"/>
</dbReference>
<protein>
    <recommendedName>
        <fullName evidence="2">Peptidase C39-like domain-containing protein</fullName>
    </recommendedName>
</protein>
<name>A0A1F5F3A6_9BACT</name>
<evidence type="ECO:0000256" key="1">
    <source>
        <dbReference type="SAM" id="Coils"/>
    </source>
</evidence>
<comment type="caution">
    <text evidence="3">The sequence shown here is derived from an EMBL/GenBank/DDBJ whole genome shotgun (WGS) entry which is preliminary data.</text>
</comment>
<dbReference type="InterPro" id="IPR039564">
    <property type="entry name" value="Peptidase_C39-like"/>
</dbReference>
<evidence type="ECO:0000259" key="2">
    <source>
        <dbReference type="Pfam" id="PF13529"/>
    </source>
</evidence>
<dbReference type="AlphaFoldDB" id="A0A1F5F3A6"/>
<dbReference type="Proteomes" id="UP000176191">
    <property type="component" value="Unassembled WGS sequence"/>
</dbReference>
<keyword evidence="1" id="KW-0175">Coiled coil</keyword>
<evidence type="ECO:0000313" key="4">
    <source>
        <dbReference type="Proteomes" id="UP000176191"/>
    </source>
</evidence>
<feature type="coiled-coil region" evidence="1">
    <location>
        <begin position="178"/>
        <end position="230"/>
    </location>
</feature>
<reference evidence="3 4" key="1">
    <citation type="journal article" date="2016" name="Nat. Commun.">
        <title>Thousands of microbial genomes shed light on interconnected biogeochemical processes in an aquifer system.</title>
        <authorList>
            <person name="Anantharaman K."/>
            <person name="Brown C.T."/>
            <person name="Hug L.A."/>
            <person name="Sharon I."/>
            <person name="Castelle C.J."/>
            <person name="Probst A.J."/>
            <person name="Thomas B.C."/>
            <person name="Singh A."/>
            <person name="Wilkins M.J."/>
            <person name="Karaoz U."/>
            <person name="Brodie E.L."/>
            <person name="Williams K.H."/>
            <person name="Hubbard S.S."/>
            <person name="Banfield J.F."/>
        </authorList>
    </citation>
    <scope>NUCLEOTIDE SEQUENCE [LARGE SCALE GENOMIC DNA]</scope>
</reference>
<organism evidence="3 4">
    <name type="scientific">Candidatus Collierbacteria bacterium RIFOXYA2_FULL_46_10</name>
    <dbReference type="NCBI Taxonomy" id="1817726"/>
    <lineage>
        <taxon>Bacteria</taxon>
        <taxon>Candidatus Collieribacteriota</taxon>
    </lineage>
</organism>
<feature type="domain" description="Peptidase C39-like" evidence="2">
    <location>
        <begin position="260"/>
        <end position="385"/>
    </location>
</feature>
<evidence type="ECO:0000313" key="3">
    <source>
        <dbReference type="EMBL" id="OGD74070.1"/>
    </source>
</evidence>
<dbReference type="Pfam" id="PF13529">
    <property type="entry name" value="Peptidase_C39_2"/>
    <property type="match status" value="1"/>
</dbReference>
<dbReference type="EMBL" id="MFAK01000041">
    <property type="protein sequence ID" value="OGD74070.1"/>
    <property type="molecule type" value="Genomic_DNA"/>
</dbReference>
<feature type="coiled-coil region" evidence="1">
    <location>
        <begin position="73"/>
        <end position="100"/>
    </location>
</feature>